<keyword evidence="2" id="KW-0812">Transmembrane</keyword>
<evidence type="ECO:0000313" key="4">
    <source>
        <dbReference type="Proteomes" id="UP000695264"/>
    </source>
</evidence>
<feature type="region of interest" description="Disordered" evidence="1">
    <location>
        <begin position="188"/>
        <end position="247"/>
    </location>
</feature>
<protein>
    <submittedName>
        <fullName evidence="3">Uncharacterized protein</fullName>
    </submittedName>
</protein>
<sequence>MEHTEQRGTAPPAGVGALSLPARVAVAVVLGIVTVAALAHLTLVFLHVAPENAVSARHREVVSGYVYPEFEQNWKLFAPNPLQQNVAVQARAEVVARDGGVTVTAWTNLTARDAEAIRHNLFPSHVNQNELRRAWDFFTGSHDERDRPQGPRGALSEEYLRRIVLSRIGPETASTRVRKIQVRSAVTPVPPPVWAPGADGTSGSGDRTDGDRSATGTTYRTLPWWKVTPGDVPGTGGAGRAAVVGGP</sequence>
<gene>
    <name evidence="3" type="ORF">HCK00_01570</name>
</gene>
<feature type="compositionally biased region" description="Gly residues" evidence="1">
    <location>
        <begin position="233"/>
        <end position="247"/>
    </location>
</feature>
<dbReference type="InterPro" id="IPR043857">
    <property type="entry name" value="DUF5819"/>
</dbReference>
<feature type="transmembrane region" description="Helical" evidence="2">
    <location>
        <begin position="24"/>
        <end position="49"/>
    </location>
</feature>
<organism evidence="3 4">
    <name type="scientific">Streptomyces zingiberis</name>
    <dbReference type="NCBI Taxonomy" id="2053010"/>
    <lineage>
        <taxon>Bacteria</taxon>
        <taxon>Bacillati</taxon>
        <taxon>Actinomycetota</taxon>
        <taxon>Actinomycetes</taxon>
        <taxon>Kitasatosporales</taxon>
        <taxon>Streptomycetaceae</taxon>
        <taxon>Streptomyces</taxon>
    </lineage>
</organism>
<feature type="compositionally biased region" description="Low complexity" evidence="1">
    <location>
        <begin position="195"/>
        <end position="205"/>
    </location>
</feature>
<proteinExistence type="predicted"/>
<name>A0ABX1BS51_9ACTN</name>
<evidence type="ECO:0000313" key="3">
    <source>
        <dbReference type="EMBL" id="NJP99277.1"/>
    </source>
</evidence>
<keyword evidence="2" id="KW-0472">Membrane</keyword>
<dbReference type="RefSeq" id="WP_168099874.1">
    <property type="nucleotide sequence ID" value="NZ_JAATEN010000001.1"/>
</dbReference>
<evidence type="ECO:0000256" key="1">
    <source>
        <dbReference type="SAM" id="MobiDB-lite"/>
    </source>
</evidence>
<comment type="caution">
    <text evidence="3">The sequence shown here is derived from an EMBL/GenBank/DDBJ whole genome shotgun (WGS) entry which is preliminary data.</text>
</comment>
<reference evidence="3 4" key="1">
    <citation type="submission" date="2020-03" db="EMBL/GenBank/DDBJ databases">
        <title>WGS of actinomycetes isolated from Thailand.</title>
        <authorList>
            <person name="Thawai C."/>
        </authorList>
    </citation>
    <scope>NUCLEOTIDE SEQUENCE [LARGE SCALE GENOMIC DNA]</scope>
    <source>
        <strain evidence="3 4">PLAI 1-29</strain>
    </source>
</reference>
<dbReference type="EMBL" id="JAATEN010000001">
    <property type="protein sequence ID" value="NJP99277.1"/>
    <property type="molecule type" value="Genomic_DNA"/>
</dbReference>
<evidence type="ECO:0000256" key="2">
    <source>
        <dbReference type="SAM" id="Phobius"/>
    </source>
</evidence>
<dbReference type="Proteomes" id="UP000695264">
    <property type="component" value="Unassembled WGS sequence"/>
</dbReference>
<accession>A0ABX1BS51</accession>
<keyword evidence="2" id="KW-1133">Transmembrane helix</keyword>
<keyword evidence="4" id="KW-1185">Reference proteome</keyword>
<dbReference type="Pfam" id="PF19136">
    <property type="entry name" value="DUF5819"/>
    <property type="match status" value="1"/>
</dbReference>